<comment type="caution">
    <text evidence="1">The sequence shown here is derived from an EMBL/GenBank/DDBJ whole genome shotgun (WGS) entry which is preliminary data.</text>
</comment>
<dbReference type="SUPFAM" id="SSF56784">
    <property type="entry name" value="HAD-like"/>
    <property type="match status" value="1"/>
</dbReference>
<dbReference type="EMBL" id="QFFJ01000002">
    <property type="protein sequence ID" value="RBL89606.1"/>
    <property type="molecule type" value="Genomic_DNA"/>
</dbReference>
<dbReference type="PANTHER" id="PTHR43611">
    <property type="entry name" value="ALPHA-D-GLUCOSE 1-PHOSPHATE PHOSPHATASE"/>
    <property type="match status" value="1"/>
</dbReference>
<dbReference type="OrthoDB" id="9797415at2"/>
<dbReference type="Gene3D" id="3.40.50.1000">
    <property type="entry name" value="HAD superfamily/HAD-like"/>
    <property type="match status" value="1"/>
</dbReference>
<accession>A0A365XTA2</accession>
<organism evidence="1 2">
    <name type="scientific">Chitinophaga flava</name>
    <dbReference type="NCBI Taxonomy" id="2259036"/>
    <lineage>
        <taxon>Bacteria</taxon>
        <taxon>Pseudomonadati</taxon>
        <taxon>Bacteroidota</taxon>
        <taxon>Chitinophagia</taxon>
        <taxon>Chitinophagales</taxon>
        <taxon>Chitinophagaceae</taxon>
        <taxon>Chitinophaga</taxon>
    </lineage>
</organism>
<keyword evidence="2" id="KW-1185">Reference proteome</keyword>
<reference evidence="1 2" key="1">
    <citation type="submission" date="2018-05" db="EMBL/GenBank/DDBJ databases">
        <title>Chitinophaga sp. K3CV102501T nov., isolated from isolated from a monsoon evergreen broad-leaved forest soil.</title>
        <authorList>
            <person name="Lv Y."/>
        </authorList>
    </citation>
    <scope>NUCLEOTIDE SEQUENCE [LARGE SCALE GENOMIC DNA]</scope>
    <source>
        <strain evidence="1 2">GDMCC 1.1325</strain>
    </source>
</reference>
<dbReference type="InterPro" id="IPR023214">
    <property type="entry name" value="HAD_sf"/>
</dbReference>
<dbReference type="GO" id="GO:0016787">
    <property type="term" value="F:hydrolase activity"/>
    <property type="evidence" value="ECO:0007669"/>
    <property type="project" value="UniProtKB-KW"/>
</dbReference>
<dbReference type="SFLD" id="SFLDS00003">
    <property type="entry name" value="Haloacid_Dehalogenase"/>
    <property type="match status" value="1"/>
</dbReference>
<dbReference type="InterPro" id="IPR006439">
    <property type="entry name" value="HAD-SF_hydro_IA"/>
</dbReference>
<dbReference type="CDD" id="cd02603">
    <property type="entry name" value="HAD_sEH-N_like"/>
    <property type="match status" value="1"/>
</dbReference>
<evidence type="ECO:0000313" key="1">
    <source>
        <dbReference type="EMBL" id="RBL89606.1"/>
    </source>
</evidence>
<dbReference type="Gene3D" id="1.10.150.240">
    <property type="entry name" value="Putative phosphatase, domain 2"/>
    <property type="match status" value="1"/>
</dbReference>
<dbReference type="InterPro" id="IPR023198">
    <property type="entry name" value="PGP-like_dom2"/>
</dbReference>
<evidence type="ECO:0000313" key="2">
    <source>
        <dbReference type="Proteomes" id="UP000253410"/>
    </source>
</evidence>
<dbReference type="PRINTS" id="PR00413">
    <property type="entry name" value="HADHALOGNASE"/>
</dbReference>
<dbReference type="SFLD" id="SFLDG01129">
    <property type="entry name" value="C1.5:_HAD__Beta-PGM__Phosphata"/>
    <property type="match status" value="1"/>
</dbReference>
<dbReference type="RefSeq" id="WP_113618358.1">
    <property type="nucleotide sequence ID" value="NZ_QFFJ01000002.1"/>
</dbReference>
<dbReference type="Pfam" id="PF00702">
    <property type="entry name" value="Hydrolase"/>
    <property type="match status" value="1"/>
</dbReference>
<dbReference type="Proteomes" id="UP000253410">
    <property type="component" value="Unassembled WGS sequence"/>
</dbReference>
<dbReference type="InterPro" id="IPR036412">
    <property type="entry name" value="HAD-like_sf"/>
</dbReference>
<dbReference type="AlphaFoldDB" id="A0A365XTA2"/>
<proteinExistence type="predicted"/>
<protein>
    <submittedName>
        <fullName evidence="1">Hydrolase</fullName>
    </submittedName>
</protein>
<dbReference type="PANTHER" id="PTHR43611:SF3">
    <property type="entry name" value="FLAVIN MONONUCLEOTIDE HYDROLASE 1, CHLOROPLATIC"/>
    <property type="match status" value="1"/>
</dbReference>
<sequence>MENQSPITTLFLDIGGVLLTNGWDRAARKLAVQTFNLDAAETEERHHLTFDTYEVGKLTLDEYLSRVVFYEDRPFTPQQFRDFMFAQSSPYPDMISLVKHLKEKYKLKIAIVNNEGRELNTHRIHYFGIASFVDFFVSSCFVHYRKPDADIYRIALDIAQVSPGEVAYLEDRSMFVDVANSVGINGICHTSYDTTVAALEKFGLKP</sequence>
<gene>
    <name evidence="1" type="ORF">DF182_24185</name>
</gene>
<name>A0A365XTA2_9BACT</name>
<keyword evidence="1" id="KW-0378">Hydrolase</keyword>